<accession>A0A2K0UE00</accession>
<reference evidence="1 2" key="1">
    <citation type="submission" date="2017-02" db="EMBL/GenBank/DDBJ databases">
        <title>Genomes of Trichoderma spp. with biocontrol activity.</title>
        <authorList>
            <person name="Gardiner D."/>
            <person name="Kazan K."/>
            <person name="Vos C."/>
            <person name="Harvey P."/>
        </authorList>
    </citation>
    <scope>NUCLEOTIDE SEQUENCE [LARGE SCALE GENOMIC DNA]</scope>
    <source>
        <strain evidence="1 2">Tr1</strain>
    </source>
</reference>
<name>A0A2K0UE00_TRIHA</name>
<gene>
    <name evidence="1" type="ORF">THARTR1_03940</name>
</gene>
<evidence type="ECO:0000313" key="1">
    <source>
        <dbReference type="EMBL" id="PNP56003.1"/>
    </source>
</evidence>
<sequence length="205" mass="23077">MASKGKEEATVRPPMPLSLDDLGLVPTDPNWEHAAACVRMYQAQAVRLTRAEQEEMLDYILQHDYVVRPSAVAVFSHKLYRATMKEVEKEGEDVSNVSWPIFLILSAIYDRLPKKYIKLVRSLHGMTVIIDDTAAYLATVRDPNDASHASATVFNGSTSSSTSSVREYNHAAQIQQEVNNHAVEIQQEVKKQVKKQVKKEVQKIL</sequence>
<organism evidence="1 2">
    <name type="scientific">Trichoderma harzianum</name>
    <name type="common">Hypocrea lixii</name>
    <dbReference type="NCBI Taxonomy" id="5544"/>
    <lineage>
        <taxon>Eukaryota</taxon>
        <taxon>Fungi</taxon>
        <taxon>Dikarya</taxon>
        <taxon>Ascomycota</taxon>
        <taxon>Pezizomycotina</taxon>
        <taxon>Sordariomycetes</taxon>
        <taxon>Hypocreomycetidae</taxon>
        <taxon>Hypocreales</taxon>
        <taxon>Hypocreaceae</taxon>
        <taxon>Trichoderma</taxon>
    </lineage>
</organism>
<dbReference type="EMBL" id="MTYI01000049">
    <property type="protein sequence ID" value="PNP56003.1"/>
    <property type="molecule type" value="Genomic_DNA"/>
</dbReference>
<dbReference type="Proteomes" id="UP000236290">
    <property type="component" value="Unassembled WGS sequence"/>
</dbReference>
<evidence type="ECO:0000313" key="2">
    <source>
        <dbReference type="Proteomes" id="UP000236290"/>
    </source>
</evidence>
<protein>
    <submittedName>
        <fullName evidence="1">Uncharacterized protein</fullName>
    </submittedName>
</protein>
<comment type="caution">
    <text evidence="1">The sequence shown here is derived from an EMBL/GenBank/DDBJ whole genome shotgun (WGS) entry which is preliminary data.</text>
</comment>
<dbReference type="OrthoDB" id="10626283at2759"/>
<proteinExistence type="predicted"/>
<dbReference type="AlphaFoldDB" id="A0A2K0UE00"/>